<dbReference type="InterPro" id="IPR036291">
    <property type="entry name" value="NAD(P)-bd_dom_sf"/>
</dbReference>
<dbReference type="SUPFAM" id="SSF55347">
    <property type="entry name" value="Glyceraldehyde-3-phosphate dehydrogenase-like, C-terminal domain"/>
    <property type="match status" value="1"/>
</dbReference>
<dbReference type="PANTHER" id="PTHR43708:SF8">
    <property type="entry name" value="OXIDOREDUCTASE"/>
    <property type="match status" value="1"/>
</dbReference>
<sequence>MEKVLQVGLIGVGSIASRRHLPAWGKEKRAEVVSISDVDIERAKRVAARFGIKRVYEDYREMIAKEELDICDICTRSGTHVSVAKICLNLGVHVMSEKPMAMTYESGRELFEVIQSCPKMYTVVFNYRFSPPVIALRRLLCEGVLGEVESLRVQFGWKKPDYQDQFKEEYPNGILYETGIHDIDLCISLLGEVRKVQAYPECTEAGATHALTSLIEHSSGVSSKLQVCFCHPRIEHLLEIVGSKGSANIDFRTLQLTTHGINHRMGVTSYLRRAFVSVKHSLRPKQFLFGGQLPFDCIVSNFVNAVLFESPLLVSPPEAFYDLRVANLLDISTRTGEAQIIE</sequence>
<organism evidence="3 4">
    <name type="scientific">Candidatus Moanibacter tarae</name>
    <dbReference type="NCBI Taxonomy" id="2200854"/>
    <lineage>
        <taxon>Bacteria</taxon>
        <taxon>Pseudomonadati</taxon>
        <taxon>Verrucomicrobiota</taxon>
        <taxon>Opitutia</taxon>
        <taxon>Puniceicoccales</taxon>
        <taxon>Puniceicoccales incertae sedis</taxon>
        <taxon>Candidatus Moanibacter</taxon>
    </lineage>
</organism>
<dbReference type="Pfam" id="PF22725">
    <property type="entry name" value="GFO_IDH_MocA_C3"/>
    <property type="match status" value="1"/>
</dbReference>
<dbReference type="InterPro" id="IPR055170">
    <property type="entry name" value="GFO_IDH_MocA-like_dom"/>
</dbReference>
<dbReference type="GO" id="GO:0000166">
    <property type="term" value="F:nucleotide binding"/>
    <property type="evidence" value="ECO:0007669"/>
    <property type="project" value="InterPro"/>
</dbReference>
<feature type="domain" description="Gfo/Idh/MocA-like oxidoreductase N-terminal" evidence="1">
    <location>
        <begin position="6"/>
        <end position="123"/>
    </location>
</feature>
<evidence type="ECO:0000313" key="3">
    <source>
        <dbReference type="EMBL" id="AWT60486.1"/>
    </source>
</evidence>
<dbReference type="Pfam" id="PF01408">
    <property type="entry name" value="GFO_IDH_MocA"/>
    <property type="match status" value="1"/>
</dbReference>
<dbReference type="InterPro" id="IPR051317">
    <property type="entry name" value="Gfo/Idh/MocA_oxidoreduct"/>
</dbReference>
<dbReference type="InterPro" id="IPR000683">
    <property type="entry name" value="Gfo/Idh/MocA-like_OxRdtase_N"/>
</dbReference>
<name>A0A2Z4AH40_9BACT</name>
<dbReference type="Proteomes" id="UP000247465">
    <property type="component" value="Chromosome"/>
</dbReference>
<dbReference type="EMBL" id="CP029803">
    <property type="protein sequence ID" value="AWT60486.1"/>
    <property type="molecule type" value="Genomic_DNA"/>
</dbReference>
<feature type="domain" description="GFO/IDH/MocA-like oxidoreductase" evidence="2">
    <location>
        <begin position="135"/>
        <end position="247"/>
    </location>
</feature>
<dbReference type="GO" id="GO:0016491">
    <property type="term" value="F:oxidoreductase activity"/>
    <property type="evidence" value="ECO:0007669"/>
    <property type="project" value="UniProtKB-KW"/>
</dbReference>
<gene>
    <name evidence="3" type="primary">ydgJ_2</name>
    <name evidence="3" type="ORF">DF168_01700</name>
</gene>
<proteinExistence type="predicted"/>
<dbReference type="Gene3D" id="3.30.360.10">
    <property type="entry name" value="Dihydrodipicolinate Reductase, domain 2"/>
    <property type="match status" value="1"/>
</dbReference>
<protein>
    <submittedName>
        <fullName evidence="3">Putative oxidoreductase YdgJ</fullName>
        <ecNumber evidence="3">1.-.-.-</ecNumber>
    </submittedName>
</protein>
<accession>A0A2Z4AH40</accession>
<dbReference type="EC" id="1.-.-.-" evidence="3"/>
<dbReference type="Gene3D" id="3.40.50.720">
    <property type="entry name" value="NAD(P)-binding Rossmann-like Domain"/>
    <property type="match status" value="1"/>
</dbReference>
<dbReference type="AlphaFoldDB" id="A0A2Z4AH40"/>
<evidence type="ECO:0000259" key="2">
    <source>
        <dbReference type="Pfam" id="PF22725"/>
    </source>
</evidence>
<keyword evidence="3" id="KW-0560">Oxidoreductase</keyword>
<reference evidence="3 4" key="1">
    <citation type="submission" date="2018-06" db="EMBL/GenBank/DDBJ databases">
        <title>Draft Genome Sequence of a Novel Marine Bacterium Related to the Verrucomicrobia.</title>
        <authorList>
            <person name="Vosseberg J."/>
            <person name="Martijn J."/>
            <person name="Ettema T.J.G."/>
        </authorList>
    </citation>
    <scope>NUCLEOTIDE SEQUENCE [LARGE SCALE GENOMIC DNA]</scope>
    <source>
        <strain evidence="3">TARA_B100001123</strain>
    </source>
</reference>
<dbReference type="PANTHER" id="PTHR43708">
    <property type="entry name" value="CONSERVED EXPRESSED OXIDOREDUCTASE (EUROFUNG)"/>
    <property type="match status" value="1"/>
</dbReference>
<dbReference type="KEGG" id="mtar:DF168_01700"/>
<dbReference type="SUPFAM" id="SSF51735">
    <property type="entry name" value="NAD(P)-binding Rossmann-fold domains"/>
    <property type="match status" value="1"/>
</dbReference>
<evidence type="ECO:0000259" key="1">
    <source>
        <dbReference type="Pfam" id="PF01408"/>
    </source>
</evidence>
<evidence type="ECO:0000313" key="4">
    <source>
        <dbReference type="Proteomes" id="UP000247465"/>
    </source>
</evidence>